<dbReference type="SUPFAM" id="SSF51905">
    <property type="entry name" value="FAD/NAD(P)-binding domain"/>
    <property type="match status" value="1"/>
</dbReference>
<dbReference type="RefSeq" id="WP_285430834.1">
    <property type="nucleotide sequence ID" value="NZ_JASJUS010000004.1"/>
</dbReference>
<proteinExistence type="predicted"/>
<sequence length="341" mass="35325">MSPAGRPVVATVAGSGLAELTCARLLLARGHRVRLRPRPPGGPRLLLLGDDTLALLNSLWEIGPRESPTADSHRLTHRHAHWTAGTAADPPLHRPAAVVDGARLAGRLLDRLTDRYPDAVASDVPTDPASAHWTVTAAPQGAYRTAGRRHVLAGEAPCADADDSTTARLERTDDAWLHLMPLGDGTALLQAMVPGPVEHPARHLGCLLARSPLAGRLAAPPATAVALPAAPRLHRAPATPPTDSAPGTLLVGAGAIRYDPLSGTGTAQALRTAVLAAAVIDSTAAGTPADRLCAHYTARLHTAFRDHLATCALLYAQAFEAPAWRHEIEASGAAPSAAVGA</sequence>
<organism evidence="1 2">
    <name type="scientific">Streptomyces fuscus</name>
    <dbReference type="NCBI Taxonomy" id="3048495"/>
    <lineage>
        <taxon>Bacteria</taxon>
        <taxon>Bacillati</taxon>
        <taxon>Actinomycetota</taxon>
        <taxon>Actinomycetes</taxon>
        <taxon>Kitasatosporales</taxon>
        <taxon>Streptomycetaceae</taxon>
        <taxon>Streptomyces</taxon>
    </lineage>
</organism>
<evidence type="ECO:0000313" key="2">
    <source>
        <dbReference type="Proteomes" id="UP001241926"/>
    </source>
</evidence>
<dbReference type="Gene3D" id="3.50.50.60">
    <property type="entry name" value="FAD/NAD(P)-binding domain"/>
    <property type="match status" value="1"/>
</dbReference>
<evidence type="ECO:0000313" key="1">
    <source>
        <dbReference type="EMBL" id="MDL2075948.1"/>
    </source>
</evidence>
<dbReference type="Gene3D" id="3.30.9.100">
    <property type="match status" value="1"/>
</dbReference>
<name>A0ABT7ITP7_9ACTN</name>
<protein>
    <submittedName>
        <fullName evidence="1">Uncharacterized protein</fullName>
    </submittedName>
</protein>
<dbReference type="EMBL" id="JASJUS010000004">
    <property type="protein sequence ID" value="MDL2075948.1"/>
    <property type="molecule type" value="Genomic_DNA"/>
</dbReference>
<dbReference type="Proteomes" id="UP001241926">
    <property type="component" value="Unassembled WGS sequence"/>
</dbReference>
<dbReference type="InterPro" id="IPR036188">
    <property type="entry name" value="FAD/NAD-bd_sf"/>
</dbReference>
<reference evidence="1 2" key="1">
    <citation type="submission" date="2023-05" db="EMBL/GenBank/DDBJ databases">
        <title>Streptomyces fuscus sp. nov., a brown-black pigment producing actinomyces isolated from dry sand of Sea duck farm.</title>
        <authorList>
            <person name="Xie J."/>
            <person name="Shen N."/>
        </authorList>
    </citation>
    <scope>NUCLEOTIDE SEQUENCE [LARGE SCALE GENOMIC DNA]</scope>
    <source>
        <strain evidence="1 2">GXMU-J15</strain>
    </source>
</reference>
<accession>A0ABT7ITP7</accession>
<comment type="caution">
    <text evidence="1">The sequence shown here is derived from an EMBL/GenBank/DDBJ whole genome shotgun (WGS) entry which is preliminary data.</text>
</comment>
<gene>
    <name evidence="1" type="ORF">QNN03_05795</name>
</gene>
<keyword evidence="2" id="KW-1185">Reference proteome</keyword>